<gene>
    <name evidence="2" type="ordered locus">Achl_2876</name>
</gene>
<evidence type="ECO:0000313" key="3">
    <source>
        <dbReference type="Proteomes" id="UP000002505"/>
    </source>
</evidence>
<evidence type="ECO:0008006" key="4">
    <source>
        <dbReference type="Google" id="ProtNLM"/>
    </source>
</evidence>
<proteinExistence type="predicted"/>
<feature type="compositionally biased region" description="Low complexity" evidence="1">
    <location>
        <begin position="13"/>
        <end position="22"/>
    </location>
</feature>
<keyword evidence="3" id="KW-1185">Reference proteome</keyword>
<name>B8HDX2_PSECP</name>
<sequence length="227" mass="22867">MTVFLALAGCGTSTGTETATSSPPAPSPTPSPAKTYTDADLSSIVGTLKDSQGRALTVVPAAQIDQGIIKAKEILKGAVFTPPECNVFTDSNSQIPEDSTYAAGTTISAADKTAIVVTAIALKDAKELTGHLEASRKAVAACGKFTAELAGQKVTTEVQEIDAATGGDQSFAALAKESLSTGETQTSLTMTGIKGNLAATAVKAGPDVTPGDASELVQLIDTILAHG</sequence>
<dbReference type="EMBL" id="CP001341">
    <property type="protein sequence ID" value="ACL40840.1"/>
    <property type="molecule type" value="Genomic_DNA"/>
</dbReference>
<dbReference type="AlphaFoldDB" id="B8HDX2"/>
<protein>
    <recommendedName>
        <fullName evidence="4">PknH-like extracellular domain-containing protein</fullName>
    </recommendedName>
</protein>
<accession>B8HDX2</accession>
<reference evidence="2" key="1">
    <citation type="submission" date="2009-01" db="EMBL/GenBank/DDBJ databases">
        <title>Complete sequence of chromosome of Arthrobacter chlorophenolicus A6.</title>
        <authorList>
            <consortium name="US DOE Joint Genome Institute"/>
            <person name="Lucas S."/>
            <person name="Copeland A."/>
            <person name="Lapidus A."/>
            <person name="Glavina del Rio T."/>
            <person name="Tice H."/>
            <person name="Bruce D."/>
            <person name="Goodwin L."/>
            <person name="Pitluck S."/>
            <person name="Goltsman E."/>
            <person name="Clum A."/>
            <person name="Larimer F."/>
            <person name="Land M."/>
            <person name="Hauser L."/>
            <person name="Kyrpides N."/>
            <person name="Mikhailova N."/>
            <person name="Jansson J."/>
            <person name="Richardson P."/>
        </authorList>
    </citation>
    <scope>NUCLEOTIDE SEQUENCE [LARGE SCALE GENOMIC DNA]</scope>
    <source>
        <strain evidence="2">A6</strain>
    </source>
</reference>
<organism evidence="2 3">
    <name type="scientific">Pseudarthrobacter chlorophenolicus (strain ATCC 700700 / DSM 12829 / CIP 107037 / JCM 12360 / KCTC 9906 / NCIMB 13794 / A6)</name>
    <name type="common">Arthrobacter chlorophenolicus</name>
    <dbReference type="NCBI Taxonomy" id="452863"/>
    <lineage>
        <taxon>Bacteria</taxon>
        <taxon>Bacillati</taxon>
        <taxon>Actinomycetota</taxon>
        <taxon>Actinomycetes</taxon>
        <taxon>Micrococcales</taxon>
        <taxon>Micrococcaceae</taxon>
        <taxon>Pseudarthrobacter</taxon>
    </lineage>
</organism>
<feature type="region of interest" description="Disordered" evidence="1">
    <location>
        <begin position="13"/>
        <end position="34"/>
    </location>
</feature>
<dbReference type="KEGG" id="ach:Achl_2876"/>
<evidence type="ECO:0000256" key="1">
    <source>
        <dbReference type="SAM" id="MobiDB-lite"/>
    </source>
</evidence>
<dbReference type="HOGENOM" id="CLU_1217784_0_0_11"/>
<evidence type="ECO:0000313" key="2">
    <source>
        <dbReference type="EMBL" id="ACL40840.1"/>
    </source>
</evidence>
<dbReference type="Proteomes" id="UP000002505">
    <property type="component" value="Chromosome"/>
</dbReference>